<evidence type="ECO:0000256" key="11">
    <source>
        <dbReference type="ARBA" id="ARBA00047944"/>
    </source>
</evidence>
<evidence type="ECO:0000313" key="14">
    <source>
        <dbReference type="EMBL" id="MDR7347201.1"/>
    </source>
</evidence>
<dbReference type="NCBIfam" id="NF008693">
    <property type="entry name" value="PRK11713.2-3"/>
    <property type="match status" value="1"/>
</dbReference>
<keyword evidence="6 12" id="KW-0698">rRNA processing</keyword>
<evidence type="ECO:0000256" key="7">
    <source>
        <dbReference type="ARBA" id="ARBA00022603"/>
    </source>
</evidence>
<evidence type="ECO:0000256" key="2">
    <source>
        <dbReference type="ARBA" id="ARBA00005528"/>
    </source>
</evidence>
<evidence type="ECO:0000256" key="1">
    <source>
        <dbReference type="ARBA" id="ARBA00004496"/>
    </source>
</evidence>
<comment type="catalytic activity">
    <reaction evidence="11 12">
        <text>uridine(1498) in 16S rRNA + S-adenosyl-L-methionine = N(3)-methyluridine(1498) in 16S rRNA + S-adenosyl-L-homocysteine + H(+)</text>
        <dbReference type="Rhea" id="RHEA:42920"/>
        <dbReference type="Rhea" id="RHEA-COMP:10283"/>
        <dbReference type="Rhea" id="RHEA-COMP:10284"/>
        <dbReference type="ChEBI" id="CHEBI:15378"/>
        <dbReference type="ChEBI" id="CHEBI:57856"/>
        <dbReference type="ChEBI" id="CHEBI:59789"/>
        <dbReference type="ChEBI" id="CHEBI:65315"/>
        <dbReference type="ChEBI" id="CHEBI:74502"/>
        <dbReference type="EC" id="2.1.1.193"/>
    </reaction>
</comment>
<sequence length="250" mass="26437">MTRPLFYSSDVTGKAPGDAVYLDAATSAHAIRSQRLGLGDLLMVSDGAGTLAHGTITSADPQSAGIIVETVEVQPSPAVRINLVQALAKGDRDLMAVEMATEVGVDAITPWQAQRSIVRMRPERAAKMRAKWEAKLHAAAQQSRRAFIPALRPAVEGTGISELHAPGDNQHLVVLHEDARSTMQEVVEALPKTLADLHLVVGPEGGVSPEELAAVEQAGGNTVQLGSTVMRASTAGPVAIALLNHFLDRW</sequence>
<evidence type="ECO:0000256" key="3">
    <source>
        <dbReference type="ARBA" id="ARBA00012328"/>
    </source>
</evidence>
<dbReference type="InterPro" id="IPR029026">
    <property type="entry name" value="tRNA_m1G_MTases_N"/>
</dbReference>
<evidence type="ECO:0000256" key="8">
    <source>
        <dbReference type="ARBA" id="ARBA00022679"/>
    </source>
</evidence>
<dbReference type="PANTHER" id="PTHR30027">
    <property type="entry name" value="RIBOSOMAL RNA SMALL SUBUNIT METHYLTRANSFERASE E"/>
    <property type="match status" value="1"/>
</dbReference>
<comment type="function">
    <text evidence="10 12">Specifically methylates the N3 position of the uracil ring of uridine 1498 (m3U1498) in 16S rRNA. Acts on the fully assembled 30S ribosomal subunit.</text>
</comment>
<proteinExistence type="inferred from homology"/>
<dbReference type="GO" id="GO:0032259">
    <property type="term" value="P:methylation"/>
    <property type="evidence" value="ECO:0007669"/>
    <property type="project" value="UniProtKB-KW"/>
</dbReference>
<dbReference type="SUPFAM" id="SSF75217">
    <property type="entry name" value="alpha/beta knot"/>
    <property type="match status" value="1"/>
</dbReference>
<accession>A0ABU2B1A6</accession>
<keyword evidence="8 12" id="KW-0808">Transferase</keyword>
<name>A0ABU2B1A6_9MICC</name>
<dbReference type="Gene3D" id="3.40.1280.10">
    <property type="match status" value="1"/>
</dbReference>
<reference evidence="14 15" key="1">
    <citation type="submission" date="2023-07" db="EMBL/GenBank/DDBJ databases">
        <title>Sequencing the genomes of 1000 actinobacteria strains.</title>
        <authorList>
            <person name="Klenk H.-P."/>
        </authorList>
    </citation>
    <scope>NUCLEOTIDE SEQUENCE [LARGE SCALE GENOMIC DNA]</scope>
    <source>
        <strain evidence="14 15">DSM 22966</strain>
    </source>
</reference>
<evidence type="ECO:0000256" key="6">
    <source>
        <dbReference type="ARBA" id="ARBA00022552"/>
    </source>
</evidence>
<evidence type="ECO:0000256" key="4">
    <source>
        <dbReference type="ARBA" id="ARBA00013673"/>
    </source>
</evidence>
<comment type="subcellular location">
    <subcellularLocation>
        <location evidence="1 12">Cytoplasm</location>
    </subcellularLocation>
</comment>
<protein>
    <recommendedName>
        <fullName evidence="4 12">Ribosomal RNA small subunit methyltransferase E</fullName>
        <ecNumber evidence="3 12">2.1.1.193</ecNumber>
    </recommendedName>
</protein>
<dbReference type="EC" id="2.1.1.193" evidence="3 12"/>
<keyword evidence="7 12" id="KW-0489">Methyltransferase</keyword>
<gene>
    <name evidence="14" type="ORF">J2S62_001458</name>
</gene>
<dbReference type="EMBL" id="JAVDYJ010000001">
    <property type="protein sequence ID" value="MDR7347201.1"/>
    <property type="molecule type" value="Genomic_DNA"/>
</dbReference>
<dbReference type="Proteomes" id="UP001183794">
    <property type="component" value="Unassembled WGS sequence"/>
</dbReference>
<keyword evidence="9 12" id="KW-0949">S-adenosyl-L-methionine</keyword>
<dbReference type="PIRSF" id="PIRSF015601">
    <property type="entry name" value="MTase_slr0722"/>
    <property type="match status" value="1"/>
</dbReference>
<keyword evidence="15" id="KW-1185">Reference proteome</keyword>
<dbReference type="PANTHER" id="PTHR30027:SF3">
    <property type="entry name" value="16S RRNA (URACIL(1498)-N(3))-METHYLTRANSFERASE"/>
    <property type="match status" value="1"/>
</dbReference>
<dbReference type="NCBIfam" id="TIGR00046">
    <property type="entry name" value="RsmE family RNA methyltransferase"/>
    <property type="match status" value="1"/>
</dbReference>
<dbReference type="RefSeq" id="WP_310173104.1">
    <property type="nucleotide sequence ID" value="NZ_BAABHE010000002.1"/>
</dbReference>
<evidence type="ECO:0000256" key="12">
    <source>
        <dbReference type="PIRNR" id="PIRNR015601"/>
    </source>
</evidence>
<dbReference type="InterPro" id="IPR029028">
    <property type="entry name" value="Alpha/beta_knot_MTases"/>
</dbReference>
<comment type="similarity">
    <text evidence="2 12">Belongs to the RNA methyltransferase RsmE family.</text>
</comment>
<evidence type="ECO:0000256" key="5">
    <source>
        <dbReference type="ARBA" id="ARBA00022490"/>
    </source>
</evidence>
<dbReference type="InterPro" id="IPR006700">
    <property type="entry name" value="RsmE"/>
</dbReference>
<dbReference type="GO" id="GO:0008168">
    <property type="term" value="F:methyltransferase activity"/>
    <property type="evidence" value="ECO:0007669"/>
    <property type="project" value="UniProtKB-KW"/>
</dbReference>
<dbReference type="InterPro" id="IPR015947">
    <property type="entry name" value="PUA-like_sf"/>
</dbReference>
<evidence type="ECO:0000259" key="13">
    <source>
        <dbReference type="Pfam" id="PF04452"/>
    </source>
</evidence>
<dbReference type="CDD" id="cd18084">
    <property type="entry name" value="RsmE-like"/>
    <property type="match status" value="1"/>
</dbReference>
<dbReference type="InterPro" id="IPR046886">
    <property type="entry name" value="RsmE_MTase_dom"/>
</dbReference>
<keyword evidence="5 12" id="KW-0963">Cytoplasm</keyword>
<dbReference type="SUPFAM" id="SSF88697">
    <property type="entry name" value="PUA domain-like"/>
    <property type="match status" value="1"/>
</dbReference>
<dbReference type="Pfam" id="PF04452">
    <property type="entry name" value="Methyltrans_RNA"/>
    <property type="match status" value="1"/>
</dbReference>
<evidence type="ECO:0000256" key="10">
    <source>
        <dbReference type="ARBA" id="ARBA00025699"/>
    </source>
</evidence>
<comment type="caution">
    <text evidence="14">The sequence shown here is derived from an EMBL/GenBank/DDBJ whole genome shotgun (WGS) entry which is preliminary data.</text>
</comment>
<feature type="domain" description="Ribosomal RNA small subunit methyltransferase E methyltransferase" evidence="13">
    <location>
        <begin position="77"/>
        <end position="243"/>
    </location>
</feature>
<organism evidence="14 15">
    <name type="scientific">Enteractinococcus fodinae</name>
    <dbReference type="NCBI Taxonomy" id="684663"/>
    <lineage>
        <taxon>Bacteria</taxon>
        <taxon>Bacillati</taxon>
        <taxon>Actinomycetota</taxon>
        <taxon>Actinomycetes</taxon>
        <taxon>Micrococcales</taxon>
        <taxon>Micrococcaceae</taxon>
    </lineage>
</organism>
<evidence type="ECO:0000313" key="15">
    <source>
        <dbReference type="Proteomes" id="UP001183794"/>
    </source>
</evidence>
<evidence type="ECO:0000256" key="9">
    <source>
        <dbReference type="ARBA" id="ARBA00022691"/>
    </source>
</evidence>